<reference evidence="2" key="1">
    <citation type="journal article" date="2019" name="Int. J. Syst. Evol. Microbiol.">
        <title>The Global Catalogue of Microorganisms (GCM) 10K type strain sequencing project: providing services to taxonomists for standard genome sequencing and annotation.</title>
        <authorList>
            <consortium name="The Broad Institute Genomics Platform"/>
            <consortium name="The Broad Institute Genome Sequencing Center for Infectious Disease"/>
            <person name="Wu L."/>
            <person name="Ma J."/>
        </authorList>
    </citation>
    <scope>NUCLEOTIDE SEQUENCE [LARGE SCALE GENOMIC DNA]</scope>
    <source>
        <strain evidence="2">JCM 17217</strain>
    </source>
</reference>
<evidence type="ECO:0008006" key="3">
    <source>
        <dbReference type="Google" id="ProtNLM"/>
    </source>
</evidence>
<dbReference type="Proteomes" id="UP001501556">
    <property type="component" value="Unassembled WGS sequence"/>
</dbReference>
<evidence type="ECO:0000313" key="2">
    <source>
        <dbReference type="Proteomes" id="UP001501556"/>
    </source>
</evidence>
<protein>
    <recommendedName>
        <fullName evidence="3">CDP-Glycerol:Poly(Glycerophosphate) glycerophosphotransferase</fullName>
    </recommendedName>
</protein>
<dbReference type="EMBL" id="BAABDI010000019">
    <property type="protein sequence ID" value="GAA3980643.1"/>
    <property type="molecule type" value="Genomic_DNA"/>
</dbReference>
<comment type="caution">
    <text evidence="1">The sequence shown here is derived from an EMBL/GenBank/DDBJ whole genome shotgun (WGS) entry which is preliminary data.</text>
</comment>
<evidence type="ECO:0000313" key="1">
    <source>
        <dbReference type="EMBL" id="GAA3980643.1"/>
    </source>
</evidence>
<gene>
    <name evidence="1" type="ORF">GCM10022407_27370</name>
</gene>
<organism evidence="1 2">
    <name type="scientific">Hymenobacter antarcticus</name>
    <dbReference type="NCBI Taxonomy" id="486270"/>
    <lineage>
        <taxon>Bacteria</taxon>
        <taxon>Pseudomonadati</taxon>
        <taxon>Bacteroidota</taxon>
        <taxon>Cytophagia</taxon>
        <taxon>Cytophagales</taxon>
        <taxon>Hymenobacteraceae</taxon>
        <taxon>Hymenobacter</taxon>
    </lineage>
</organism>
<dbReference type="RefSeq" id="WP_345125279.1">
    <property type="nucleotide sequence ID" value="NZ_BAABDI010000019.1"/>
</dbReference>
<keyword evidence="2" id="KW-1185">Reference proteome</keyword>
<name>A0ABP7QDN7_9BACT</name>
<proteinExistence type="predicted"/>
<sequence length="454" mass="51142">MATTSPITSEPSSTPFLIPSHPPTLSLIPRLRDILQLRFTAIFAALPPAALADISPANPLKRLARVLGYAGLRLVGNVFQPIKNRDDLHGKVWLYVVSANNYDALEFIRTARPDAVLVAGQAKNIGRYNGMVNRLSLRRKLLYYWQLPLAFFGLLKTDGGRAWRFFDFIFYAIGYYEVYRRALRHYRPRAVIFSNDHNDDTRSLLLACRAEGVPTAYVQHASVSANFPPLGFDLNLLEGQDAMDKYRQCGPVHGRVALVGMPKADRYLSRKNTAPTVRRVGLACNIHDPMPALVETLVYLLRELPTLTFTLRPHPSDGRDFEPLRRRLPGLEWSDARQENVFNFLLRQDALVAADTSTHLEATLLNVASIYYRFGTNPLTDDYYGYAARGLVARADSPAGLAAILRKYAQLKPADLYQRAVYYNASLGTEYEGRSQPHTLELLNNWLNQTNSTN</sequence>
<dbReference type="SUPFAM" id="SSF53756">
    <property type="entry name" value="UDP-Glycosyltransferase/glycogen phosphorylase"/>
    <property type="match status" value="1"/>
</dbReference>
<accession>A0ABP7QDN7</accession>